<sequence>MNWFDVHLNSALKKRSVYYRFSLKFKQNISDAITHTPNRFAAELRSVIWALSSLRDLGVSRVTVAVDYHEVVEALKKPQQWPRYIILLEKIRNLKEEFESLDFDEEKISTNGIARDIAKSVLRDGRFQSYLALGCPSRLHDRITRETIRSDV</sequence>
<protein>
    <recommendedName>
        <fullName evidence="1">RNase H type-1 domain-containing protein</fullName>
    </recommendedName>
</protein>
<organism evidence="2 3">
    <name type="scientific">Brassica cretica</name>
    <name type="common">Mustard</name>
    <dbReference type="NCBI Taxonomy" id="69181"/>
    <lineage>
        <taxon>Eukaryota</taxon>
        <taxon>Viridiplantae</taxon>
        <taxon>Streptophyta</taxon>
        <taxon>Embryophyta</taxon>
        <taxon>Tracheophyta</taxon>
        <taxon>Spermatophyta</taxon>
        <taxon>Magnoliopsida</taxon>
        <taxon>eudicotyledons</taxon>
        <taxon>Gunneridae</taxon>
        <taxon>Pentapetalae</taxon>
        <taxon>rosids</taxon>
        <taxon>malvids</taxon>
        <taxon>Brassicales</taxon>
        <taxon>Brassicaceae</taxon>
        <taxon>Brassiceae</taxon>
        <taxon>Brassica</taxon>
    </lineage>
</organism>
<dbReference type="InterPro" id="IPR036397">
    <property type="entry name" value="RNaseH_sf"/>
</dbReference>
<comment type="caution">
    <text evidence="2">The sequence shown here is derived from an EMBL/GenBank/DDBJ whole genome shotgun (WGS) entry which is preliminary data.</text>
</comment>
<dbReference type="Gene3D" id="3.30.420.10">
    <property type="entry name" value="Ribonuclease H-like superfamily/Ribonuclease H"/>
    <property type="match status" value="1"/>
</dbReference>
<proteinExistence type="predicted"/>
<evidence type="ECO:0000259" key="1">
    <source>
        <dbReference type="Pfam" id="PF13456"/>
    </source>
</evidence>
<feature type="domain" description="RNase H type-1" evidence="1">
    <location>
        <begin position="34"/>
        <end position="120"/>
    </location>
</feature>
<dbReference type="EMBL" id="QGKV02000297">
    <property type="protein sequence ID" value="KAF3610116.1"/>
    <property type="molecule type" value="Genomic_DNA"/>
</dbReference>
<reference evidence="2 3" key="1">
    <citation type="journal article" date="2020" name="BMC Genomics">
        <title>Intraspecific diversification of the crop wild relative Brassica cretica Lam. using demographic model selection.</title>
        <authorList>
            <person name="Kioukis A."/>
            <person name="Michalopoulou V.A."/>
            <person name="Briers L."/>
            <person name="Pirintsos S."/>
            <person name="Studholme D.J."/>
            <person name="Pavlidis P."/>
            <person name="Sarris P.F."/>
        </authorList>
    </citation>
    <scope>NUCLEOTIDE SEQUENCE [LARGE SCALE GENOMIC DNA]</scope>
    <source>
        <strain evidence="3">cv. PFS-1207/04</strain>
    </source>
</reference>
<dbReference type="Proteomes" id="UP000266723">
    <property type="component" value="Unassembled WGS sequence"/>
</dbReference>
<accession>A0ABQ7F2B2</accession>
<dbReference type="Pfam" id="PF13456">
    <property type="entry name" value="RVT_3"/>
    <property type="match status" value="1"/>
</dbReference>
<keyword evidence="3" id="KW-1185">Reference proteome</keyword>
<evidence type="ECO:0000313" key="3">
    <source>
        <dbReference type="Proteomes" id="UP000266723"/>
    </source>
</evidence>
<name>A0ABQ7F2B2_BRACR</name>
<evidence type="ECO:0000313" key="2">
    <source>
        <dbReference type="EMBL" id="KAF3610116.1"/>
    </source>
</evidence>
<dbReference type="InterPro" id="IPR002156">
    <property type="entry name" value="RNaseH_domain"/>
</dbReference>
<gene>
    <name evidence="2" type="ORF">DY000_02047311</name>
</gene>